<dbReference type="KEGG" id="cic:CICLE_v10023230mg"/>
<reference evidence="1 2" key="1">
    <citation type="submission" date="2013-10" db="EMBL/GenBank/DDBJ databases">
        <authorList>
            <consortium name="International Citrus Genome Consortium"/>
            <person name="Jenkins J."/>
            <person name="Schmutz J."/>
            <person name="Prochnik S."/>
            <person name="Rokhsar D."/>
            <person name="Gmitter F."/>
            <person name="Ollitrault P."/>
            <person name="Machado M."/>
            <person name="Talon M."/>
            <person name="Wincker P."/>
            <person name="Jaillon O."/>
            <person name="Morgante M."/>
        </authorList>
    </citation>
    <scope>NUCLEOTIDE SEQUENCE</scope>
    <source>
        <strain evidence="2">cv. Clemenules</strain>
    </source>
</reference>
<dbReference type="EMBL" id="KI536661">
    <property type="protein sequence ID" value="ESR55864.1"/>
    <property type="molecule type" value="Genomic_DNA"/>
</dbReference>
<evidence type="ECO:0000313" key="2">
    <source>
        <dbReference type="Proteomes" id="UP000030687"/>
    </source>
</evidence>
<organism evidence="1 2">
    <name type="scientific">Citrus clementina</name>
    <name type="common">Clementine</name>
    <name type="synonym">Citrus deliciosa x Citrus sinensis</name>
    <dbReference type="NCBI Taxonomy" id="85681"/>
    <lineage>
        <taxon>Eukaryota</taxon>
        <taxon>Viridiplantae</taxon>
        <taxon>Streptophyta</taxon>
        <taxon>Embryophyta</taxon>
        <taxon>Tracheophyta</taxon>
        <taxon>Spermatophyta</taxon>
        <taxon>Magnoliopsida</taxon>
        <taxon>eudicotyledons</taxon>
        <taxon>Gunneridae</taxon>
        <taxon>Pentapetalae</taxon>
        <taxon>rosids</taxon>
        <taxon>malvids</taxon>
        <taxon>Sapindales</taxon>
        <taxon>Rutaceae</taxon>
        <taxon>Aurantioideae</taxon>
        <taxon>Citrus</taxon>
    </lineage>
</organism>
<dbReference type="InParanoid" id="V4VS15"/>
<dbReference type="AlphaFoldDB" id="V4VS15"/>
<protein>
    <submittedName>
        <fullName evidence="1">Uncharacterized protein</fullName>
    </submittedName>
</protein>
<gene>
    <name evidence="1" type="ORF">CICLE_v10023230mg</name>
</gene>
<proteinExistence type="predicted"/>
<accession>V4VS15</accession>
<evidence type="ECO:0000313" key="1">
    <source>
        <dbReference type="EMBL" id="ESR55864.1"/>
    </source>
</evidence>
<dbReference type="Proteomes" id="UP000030687">
    <property type="component" value="Unassembled WGS sequence"/>
</dbReference>
<keyword evidence="2" id="KW-1185">Reference proteome</keyword>
<name>V4VS15_CITCL</name>
<dbReference type="Gramene" id="ESR55864">
    <property type="protein sequence ID" value="ESR55864"/>
    <property type="gene ID" value="CICLE_v10023230mg"/>
</dbReference>
<sequence>MKTLLFLYHSTSTGHFISVHTMKTLLFFHNPLNTRLFFKGDTENTLLFLHCPCPKTALFLHYHGQN</sequence>